<dbReference type="GO" id="GO:0030246">
    <property type="term" value="F:carbohydrate binding"/>
    <property type="evidence" value="ECO:0007669"/>
    <property type="project" value="InterPro"/>
</dbReference>
<comment type="caution">
    <text evidence="6">The sequence shown here is derived from an EMBL/GenBank/DDBJ whole genome shotgun (WGS) entry which is preliminary data.</text>
</comment>
<dbReference type="InterPro" id="IPR029486">
    <property type="entry name" value="GH97_N"/>
</dbReference>
<dbReference type="EMBL" id="WKMY01000008">
    <property type="protein sequence ID" value="MRY94057.1"/>
    <property type="molecule type" value="Genomic_DNA"/>
</dbReference>
<dbReference type="Pfam" id="PF14508">
    <property type="entry name" value="GH97_N"/>
    <property type="match status" value="1"/>
</dbReference>
<dbReference type="Proteomes" id="UP000461276">
    <property type="component" value="Unassembled WGS sequence"/>
</dbReference>
<evidence type="ECO:0000259" key="4">
    <source>
        <dbReference type="Pfam" id="PF14508"/>
    </source>
</evidence>
<dbReference type="InterPro" id="IPR014718">
    <property type="entry name" value="GH-type_carb-bd"/>
</dbReference>
<evidence type="ECO:0000256" key="2">
    <source>
        <dbReference type="ARBA" id="ARBA00011245"/>
    </source>
</evidence>
<evidence type="ECO:0000313" key="8">
    <source>
        <dbReference type="Proteomes" id="UP000461276"/>
    </source>
</evidence>
<evidence type="ECO:0000256" key="1">
    <source>
        <dbReference type="ARBA" id="ARBA00001913"/>
    </source>
</evidence>
<gene>
    <name evidence="6" type="ORF">GKD66_08575</name>
    <name evidence="5" type="ORF">GKD67_12650</name>
</gene>
<sequence>MLIPLEGAAAPLRKINLVVRTFNDGTAFRYEVLAQLNWESYVMYDENTIFNLVDDP</sequence>
<evidence type="ECO:0000313" key="6">
    <source>
        <dbReference type="EMBL" id="MRZ50276.1"/>
    </source>
</evidence>
<proteinExistence type="predicted"/>
<feature type="domain" description="Glycosyl-hydrolase 97 N-terminal" evidence="4">
    <location>
        <begin position="10"/>
        <end position="55"/>
    </location>
</feature>
<comment type="subunit">
    <text evidence="2">Monomer.</text>
</comment>
<dbReference type="AlphaFoldDB" id="A0A3R6AIV4"/>
<reference evidence="7 8" key="1">
    <citation type="journal article" date="2019" name="Nat. Med.">
        <title>A library of human gut bacterial isolates paired with longitudinal multiomics data enables mechanistic microbiome research.</title>
        <authorList>
            <person name="Poyet M."/>
            <person name="Groussin M."/>
            <person name="Gibbons S.M."/>
            <person name="Avila-Pacheco J."/>
            <person name="Jiang X."/>
            <person name="Kearney S.M."/>
            <person name="Perrotta A.R."/>
            <person name="Berdy B."/>
            <person name="Zhao S."/>
            <person name="Lieberman T.D."/>
            <person name="Swanson P.K."/>
            <person name="Smith M."/>
            <person name="Roesemann S."/>
            <person name="Alexander J.E."/>
            <person name="Rich S.A."/>
            <person name="Livny J."/>
            <person name="Vlamakis H."/>
            <person name="Clish C."/>
            <person name="Bullock K."/>
            <person name="Deik A."/>
            <person name="Scott J."/>
            <person name="Pierce K.A."/>
            <person name="Xavier R.J."/>
            <person name="Alm E.J."/>
        </authorList>
    </citation>
    <scope>NUCLEOTIDE SEQUENCE [LARGE SCALE GENOMIC DNA]</scope>
    <source>
        <strain evidence="6 7">BIOML-A32</strain>
        <strain evidence="5 8">BIOML-A9</strain>
    </source>
</reference>
<dbReference type="EMBL" id="WKMC01000004">
    <property type="protein sequence ID" value="MRZ50276.1"/>
    <property type="molecule type" value="Genomic_DNA"/>
</dbReference>
<evidence type="ECO:0000256" key="3">
    <source>
        <dbReference type="ARBA" id="ARBA00022837"/>
    </source>
</evidence>
<dbReference type="Proteomes" id="UP000441358">
    <property type="component" value="Unassembled WGS sequence"/>
</dbReference>
<comment type="cofactor">
    <cofactor evidence="1">
        <name>Ca(2+)</name>
        <dbReference type="ChEBI" id="CHEBI:29108"/>
    </cofactor>
</comment>
<accession>A0A3R6AIV4</accession>
<keyword evidence="3" id="KW-0106">Calcium</keyword>
<dbReference type="Gene3D" id="2.70.98.10">
    <property type="match status" value="1"/>
</dbReference>
<name>A0A3R6AIV4_PARDI</name>
<evidence type="ECO:0000313" key="7">
    <source>
        <dbReference type="Proteomes" id="UP000441358"/>
    </source>
</evidence>
<evidence type="ECO:0000313" key="5">
    <source>
        <dbReference type="EMBL" id="MRY94057.1"/>
    </source>
</evidence>
<protein>
    <recommendedName>
        <fullName evidence="4">Glycosyl-hydrolase 97 N-terminal domain-containing protein</fullName>
    </recommendedName>
</protein>
<organism evidence="6 7">
    <name type="scientific">Parabacteroides distasonis</name>
    <dbReference type="NCBI Taxonomy" id="823"/>
    <lineage>
        <taxon>Bacteria</taxon>
        <taxon>Pseudomonadati</taxon>
        <taxon>Bacteroidota</taxon>
        <taxon>Bacteroidia</taxon>
        <taxon>Bacteroidales</taxon>
        <taxon>Tannerellaceae</taxon>
        <taxon>Parabacteroides</taxon>
    </lineage>
</organism>